<proteinExistence type="predicted"/>
<dbReference type="OrthoDB" id="5195180at2"/>
<feature type="transmembrane region" description="Helical" evidence="1">
    <location>
        <begin position="293"/>
        <end position="313"/>
    </location>
</feature>
<dbReference type="AlphaFoldDB" id="A0A4R6JZF5"/>
<dbReference type="Proteomes" id="UP000294901">
    <property type="component" value="Unassembled WGS sequence"/>
</dbReference>
<dbReference type="RefSeq" id="WP_133876182.1">
    <property type="nucleotide sequence ID" value="NZ_BOMD01000058.1"/>
</dbReference>
<reference evidence="2 3" key="1">
    <citation type="submission" date="2019-03" db="EMBL/GenBank/DDBJ databases">
        <title>Sequencing the genomes of 1000 actinobacteria strains.</title>
        <authorList>
            <person name="Klenk H.-P."/>
        </authorList>
    </citation>
    <scope>NUCLEOTIDE SEQUENCE [LARGE SCALE GENOMIC DNA]</scope>
    <source>
        <strain evidence="2 3">DSM 43805</strain>
    </source>
</reference>
<evidence type="ECO:0000313" key="3">
    <source>
        <dbReference type="Proteomes" id="UP000294901"/>
    </source>
</evidence>
<feature type="transmembrane region" description="Helical" evidence="1">
    <location>
        <begin position="89"/>
        <end position="115"/>
    </location>
</feature>
<organism evidence="2 3">
    <name type="scientific">Paractinoplanes brasiliensis</name>
    <dbReference type="NCBI Taxonomy" id="52695"/>
    <lineage>
        <taxon>Bacteria</taxon>
        <taxon>Bacillati</taxon>
        <taxon>Actinomycetota</taxon>
        <taxon>Actinomycetes</taxon>
        <taxon>Micromonosporales</taxon>
        <taxon>Micromonosporaceae</taxon>
        <taxon>Paractinoplanes</taxon>
    </lineage>
</organism>
<feature type="transmembrane region" description="Helical" evidence="1">
    <location>
        <begin position="377"/>
        <end position="399"/>
    </location>
</feature>
<comment type="caution">
    <text evidence="2">The sequence shown here is derived from an EMBL/GenBank/DDBJ whole genome shotgun (WGS) entry which is preliminary data.</text>
</comment>
<evidence type="ECO:0000313" key="2">
    <source>
        <dbReference type="EMBL" id="TDO42264.1"/>
    </source>
</evidence>
<gene>
    <name evidence="2" type="ORF">C8E87_6031</name>
</gene>
<keyword evidence="1" id="KW-1133">Transmembrane helix</keyword>
<feature type="transmembrane region" description="Helical" evidence="1">
    <location>
        <begin position="52"/>
        <end position="77"/>
    </location>
</feature>
<feature type="transmembrane region" description="Helical" evidence="1">
    <location>
        <begin position="262"/>
        <end position="281"/>
    </location>
</feature>
<keyword evidence="3" id="KW-1185">Reference proteome</keyword>
<feature type="transmembrane region" description="Helical" evidence="1">
    <location>
        <begin position="320"/>
        <end position="341"/>
    </location>
</feature>
<feature type="transmembrane region" description="Helical" evidence="1">
    <location>
        <begin position="121"/>
        <end position="142"/>
    </location>
</feature>
<keyword evidence="1" id="KW-0472">Membrane</keyword>
<sequence>MFAFLLLPVMLVPPLLALLVLAIHLTGAARQAGARSLPAHLGAALRNGARRPVWPALITLAVGAAALTAALEQAYLAAAPRGSDWGFDVVLLTLALGLLAAAGCGLLAAIAAGAAARARSFGAGTVAGVLALLAVTAGAAVAHLPLRAAYLADPGAFPVVGNLGEGDLLVPFDAFFATLVWALPWPVLGAALGARRQAEGRQHRDSWQVLLELATADLPGNQAAWGTALRAELAAIDTPRERRRFALGGTWTALRSGLTQGAWLQASGVAVLVAGGVFIASRWSLAHEQGGVLSTWVTLPSVLLFVVTLTTAWRHRSVSAALRTGAVAGLGALAGMLAVSIPEAVVWAERHAGYLSTGDALPPTWQAAVGDVLRPEFLVGSIVFWAMGALSGAALGAAFGRLRNRQADEAATTR</sequence>
<name>A0A4R6JZF5_9ACTN</name>
<dbReference type="EMBL" id="SNWR01000001">
    <property type="protein sequence ID" value="TDO42264.1"/>
    <property type="molecule type" value="Genomic_DNA"/>
</dbReference>
<evidence type="ECO:0000256" key="1">
    <source>
        <dbReference type="SAM" id="Phobius"/>
    </source>
</evidence>
<protein>
    <submittedName>
        <fullName evidence="2">Uncharacterized protein</fullName>
    </submittedName>
</protein>
<keyword evidence="1" id="KW-0812">Transmembrane</keyword>
<accession>A0A4R6JZF5</accession>